<sequence length="239" mass="25692">MKGPAFTIRPQGDRCLSLDFGQEISAATGLMCLSAAATLRAAQIPGVSDIVPSYTAVALFYSPGIHATPVTFASLSQEVKHILSGELLPANASSRLIKIPVCYGGVHGPDLSDVAKRTGLTEEEVITKHSASDTMVFSLGFSPGHPYIGIHDEIFAIPRRDVPRTVVPRGSVAIANRQSTVYPERLPGGWHILGATPLRLFDLAREQPSLLLPGDKIQFVPIDQKEFERLAAEIDGVRT</sequence>
<dbReference type="Proteomes" id="UP000739565">
    <property type="component" value="Unassembled WGS sequence"/>
</dbReference>
<keyword evidence="6" id="KW-1185">Reference proteome</keyword>
<proteinExistence type="predicted"/>
<dbReference type="SUPFAM" id="SSF50891">
    <property type="entry name" value="Cyclophilin-like"/>
    <property type="match status" value="1"/>
</dbReference>
<dbReference type="RefSeq" id="WP_259660201.1">
    <property type="nucleotide sequence ID" value="NZ_JAHXRI010000006.1"/>
</dbReference>
<dbReference type="EMBL" id="JAHXRI010000006">
    <property type="protein sequence ID" value="MBZ1349781.1"/>
    <property type="molecule type" value="Genomic_DNA"/>
</dbReference>
<dbReference type="GO" id="GO:0005524">
    <property type="term" value="F:ATP binding"/>
    <property type="evidence" value="ECO:0007669"/>
    <property type="project" value="UniProtKB-KW"/>
</dbReference>
<name>A0A953N6F0_9BURK</name>
<keyword evidence="3" id="KW-0067">ATP-binding</keyword>
<reference evidence="5" key="1">
    <citation type="submission" date="2021-07" db="EMBL/GenBank/DDBJ databases">
        <title>New genus and species of the family Alcaligenaceae.</title>
        <authorList>
            <person name="Hahn M.W."/>
        </authorList>
    </citation>
    <scope>NUCLEOTIDE SEQUENCE</scope>
    <source>
        <strain evidence="5">LF4-65</strain>
    </source>
</reference>
<evidence type="ECO:0000313" key="6">
    <source>
        <dbReference type="Proteomes" id="UP000739565"/>
    </source>
</evidence>
<dbReference type="PANTHER" id="PTHR34698">
    <property type="entry name" value="5-OXOPROLINASE SUBUNIT B"/>
    <property type="match status" value="1"/>
</dbReference>
<dbReference type="PANTHER" id="PTHR34698:SF2">
    <property type="entry name" value="5-OXOPROLINASE SUBUNIT B"/>
    <property type="match status" value="1"/>
</dbReference>
<dbReference type="SUPFAM" id="SSF160467">
    <property type="entry name" value="PH0987 N-terminal domain-like"/>
    <property type="match status" value="1"/>
</dbReference>
<comment type="caution">
    <text evidence="5">The sequence shown here is derived from an EMBL/GenBank/DDBJ whole genome shotgun (WGS) entry which is preliminary data.</text>
</comment>
<accession>A0A953N6F0</accession>
<dbReference type="InterPro" id="IPR003833">
    <property type="entry name" value="CT_C_D"/>
</dbReference>
<dbReference type="GO" id="GO:0017168">
    <property type="term" value="F:5-oxoprolinase (ATP-hydrolyzing) activity"/>
    <property type="evidence" value="ECO:0007669"/>
    <property type="project" value="UniProtKB-EC"/>
</dbReference>
<dbReference type="AlphaFoldDB" id="A0A953N6F0"/>
<evidence type="ECO:0000256" key="1">
    <source>
        <dbReference type="ARBA" id="ARBA00022741"/>
    </source>
</evidence>
<evidence type="ECO:0000256" key="2">
    <source>
        <dbReference type="ARBA" id="ARBA00022801"/>
    </source>
</evidence>
<evidence type="ECO:0000259" key="4">
    <source>
        <dbReference type="SMART" id="SM00796"/>
    </source>
</evidence>
<dbReference type="InterPro" id="IPR029000">
    <property type="entry name" value="Cyclophilin-like_dom_sf"/>
</dbReference>
<dbReference type="EC" id="3.5.2.9" evidence="5"/>
<feature type="domain" description="Carboxyltransferase" evidence="4">
    <location>
        <begin position="6"/>
        <end position="211"/>
    </location>
</feature>
<dbReference type="InterPro" id="IPR010016">
    <property type="entry name" value="PxpB"/>
</dbReference>
<keyword evidence="2 5" id="KW-0378">Hydrolase</keyword>
<dbReference type="Gene3D" id="3.30.1360.40">
    <property type="match status" value="1"/>
</dbReference>
<evidence type="ECO:0000256" key="3">
    <source>
        <dbReference type="ARBA" id="ARBA00022840"/>
    </source>
</evidence>
<organism evidence="5 6">
    <name type="scientific">Zwartia hollandica</name>
    <dbReference type="NCBI Taxonomy" id="324606"/>
    <lineage>
        <taxon>Bacteria</taxon>
        <taxon>Pseudomonadati</taxon>
        <taxon>Pseudomonadota</taxon>
        <taxon>Betaproteobacteria</taxon>
        <taxon>Burkholderiales</taxon>
        <taxon>Alcaligenaceae</taxon>
        <taxon>Zwartia</taxon>
    </lineage>
</organism>
<keyword evidence="1" id="KW-0547">Nucleotide-binding</keyword>
<dbReference type="Pfam" id="PF02682">
    <property type="entry name" value="CT_C_D"/>
    <property type="match status" value="1"/>
</dbReference>
<dbReference type="NCBIfam" id="TIGR00370">
    <property type="entry name" value="5-oxoprolinase subunit PxpB"/>
    <property type="match status" value="1"/>
</dbReference>
<gene>
    <name evidence="5" type="primary">pxpB</name>
    <name evidence="5" type="ORF">KZZ10_03905</name>
</gene>
<protein>
    <submittedName>
        <fullName evidence="5">5-oxoprolinase subunit PxpB</fullName>
        <ecNumber evidence="5">3.5.2.9</ecNumber>
    </submittedName>
</protein>
<dbReference type="Gene3D" id="2.40.100.10">
    <property type="entry name" value="Cyclophilin-like"/>
    <property type="match status" value="1"/>
</dbReference>
<dbReference type="SMART" id="SM00796">
    <property type="entry name" value="AHS1"/>
    <property type="match status" value="1"/>
</dbReference>
<evidence type="ECO:0000313" key="5">
    <source>
        <dbReference type="EMBL" id="MBZ1349781.1"/>
    </source>
</evidence>